<feature type="compositionally biased region" description="Low complexity" evidence="2">
    <location>
        <begin position="1150"/>
        <end position="1160"/>
    </location>
</feature>
<feature type="region of interest" description="Disordered" evidence="2">
    <location>
        <begin position="1150"/>
        <end position="1236"/>
    </location>
</feature>
<feature type="compositionally biased region" description="Acidic residues" evidence="2">
    <location>
        <begin position="516"/>
        <end position="527"/>
    </location>
</feature>
<feature type="compositionally biased region" description="Acidic residues" evidence="2">
    <location>
        <begin position="604"/>
        <end position="613"/>
    </location>
</feature>
<feature type="region of interest" description="Disordered" evidence="2">
    <location>
        <begin position="1003"/>
        <end position="1079"/>
    </location>
</feature>
<organism evidence="3 4">
    <name type="scientific">Candidatus Haliotispira prima</name>
    <dbReference type="NCBI Taxonomy" id="3034016"/>
    <lineage>
        <taxon>Bacteria</taxon>
        <taxon>Pseudomonadati</taxon>
        <taxon>Spirochaetota</taxon>
        <taxon>Spirochaetia</taxon>
        <taxon>Spirochaetales</taxon>
        <taxon>Spirochaetaceae</taxon>
        <taxon>Candidatus Haliotispira</taxon>
    </lineage>
</organism>
<feature type="compositionally biased region" description="Basic and acidic residues" evidence="2">
    <location>
        <begin position="1006"/>
        <end position="1017"/>
    </location>
</feature>
<feature type="region of interest" description="Disordered" evidence="2">
    <location>
        <begin position="541"/>
        <end position="560"/>
    </location>
</feature>
<feature type="region of interest" description="Disordered" evidence="2">
    <location>
        <begin position="589"/>
        <end position="696"/>
    </location>
</feature>
<dbReference type="Proteomes" id="UP001228690">
    <property type="component" value="Chromosome"/>
</dbReference>
<evidence type="ECO:0000256" key="1">
    <source>
        <dbReference type="SAM" id="Coils"/>
    </source>
</evidence>
<feature type="region of interest" description="Disordered" evidence="2">
    <location>
        <begin position="299"/>
        <end position="341"/>
    </location>
</feature>
<feature type="region of interest" description="Disordered" evidence="2">
    <location>
        <begin position="512"/>
        <end position="532"/>
    </location>
</feature>
<feature type="compositionally biased region" description="Polar residues" evidence="2">
    <location>
        <begin position="821"/>
        <end position="832"/>
    </location>
</feature>
<proteinExistence type="predicted"/>
<feature type="compositionally biased region" description="Basic and acidic residues" evidence="2">
    <location>
        <begin position="1220"/>
        <end position="1236"/>
    </location>
</feature>
<dbReference type="RefSeq" id="WP_326926639.1">
    <property type="nucleotide sequence ID" value="NZ_CP123443.1"/>
</dbReference>
<evidence type="ECO:0000313" key="3">
    <source>
        <dbReference type="EMBL" id="WGK68456.1"/>
    </source>
</evidence>
<feature type="coiled-coil region" evidence="1">
    <location>
        <begin position="38"/>
        <end position="131"/>
    </location>
</feature>
<feature type="region of interest" description="Disordered" evidence="2">
    <location>
        <begin position="255"/>
        <end position="276"/>
    </location>
</feature>
<feature type="region of interest" description="Disordered" evidence="2">
    <location>
        <begin position="743"/>
        <end position="887"/>
    </location>
</feature>
<feature type="compositionally biased region" description="Acidic residues" evidence="2">
    <location>
        <begin position="840"/>
        <end position="851"/>
    </location>
</feature>
<protein>
    <submittedName>
        <fullName evidence="3">Uncharacterized protein</fullName>
    </submittedName>
</protein>
<feature type="region of interest" description="Disordered" evidence="2">
    <location>
        <begin position="923"/>
        <end position="942"/>
    </location>
</feature>
<reference evidence="3 4" key="1">
    <citation type="submission" date="2023-04" db="EMBL/GenBank/DDBJ databases">
        <title>Spirochaete genome identified in red abalone sample constitutes a novel genus.</title>
        <authorList>
            <person name="Sharma S.P."/>
            <person name="Purcell C.M."/>
            <person name="Hyde J.R."/>
            <person name="Severin A.J."/>
        </authorList>
    </citation>
    <scope>NUCLEOTIDE SEQUENCE [LARGE SCALE GENOMIC DNA]</scope>
    <source>
        <strain evidence="3 4">SP-2023</strain>
    </source>
</reference>
<feature type="compositionally biased region" description="Polar residues" evidence="2">
    <location>
        <begin position="854"/>
        <end position="873"/>
    </location>
</feature>
<feature type="compositionally biased region" description="Basic and acidic residues" evidence="2">
    <location>
        <begin position="310"/>
        <end position="323"/>
    </location>
</feature>
<gene>
    <name evidence="3" type="ORF">P0082_08180</name>
</gene>
<keyword evidence="4" id="KW-1185">Reference proteome</keyword>
<sequence>MINRLQNTQLEYGTVIKTTPFSDIKLPHHREKPSGTTGKDVDKRFEQIEERLQELQDISLRIQNKQDELLQDQKQQQFAQQMEGQFAEQKQYNEQNHRELYSVLEVLNNDIRSLKENMSSVQGSLEQMEGQWDQWESFIKSQELVLQDQLRQVEPYLSGPATSCPVSDEMPSAGVAPAFDTEPEEQEQELTGSALISEQEASESDAEDKSRMESLLQIEEEIRKELEYLEQPQHPDTPISSAFLSLSSPLAATEVFEESGKSEELEEPSAFMSFGSESDINKYDGWSYSSGESSVLGLDTSQLSLPEAGESSKDFAELSKEAESPETESSENGGATDIFGEEFPEGEFSEFVLEDAGNDESGGSSEVLPVNISDTSDVSDIVSDVAADTAVEIQDDKGLIDLDESPQDVETSMLQMLEGLERSIDSEVMDIISGEYLTEIHGGMSNAVSDILTDWYNDIGLGEDASATRANKGAKGANEVRSDSAAFDQEDQEKIVNDGENTSASSVWQFVTSSELDPEPESEEMGTDEAGRAEEILALSQLSVPDDGEKSDFDYPVQSSDERELHLIDLDYPNDGGVEGRSLTEVQFRDWGSSRIEEPGNEGMVEEPEEEEISFGSQQFGEVTENLEDTNNWNDEPAEAEDSVSEASLSSRLSEDARDGEEEASEFPPQGTLEEMETGLEEEYSENEPKQGRVSSVPERRVCFDLLEELEAEEALSQPASCRVTEEMGLIFGEASESVRISLGLGGESSAGSDAENTEGGVDDFPGSDSVGAEVVPPIDDEDNDVLSARGFPDAEVSDDGAEPDVLTEADVEVETEADQPVSQSGDSTLPDSGSIEVLESAENESDESACEQDFSTSASASDPLSFPDTSQLVEAEPDVHSIGSIAPAGEDILERIREENEKAAYLDDQDAITREIIEVLAEGPKPEEFPGGKAAGHGKDKLEKASTLLDNRQNLTDQALAMLESQPIDNPTEALDERLSSEISHLLTELSYLEELELAASQRQELQEGHLLRPEEEDRDPPGLQNRLELPDNPFELPGVDTAMYMTGGRRPASRISGGRGTETKSADPEQAPETPDEVRQIVADVTEPLEFPESSESLSSLSSVVDFGAKEAMPQEGDSGDPLHYMHDRFSDSGSSAIMEIPENPMALPALPEAAPKPGSEAPFFAAESGGHEQEGLVDSGSDPDTDLSFDSSSDPEVLTDMDIVRLPTDLPQEVPEESGKPEGEQTKPEENVPEVDKIMADRGIPVLNINLSAIANDGSRDRKTDWSDFLLEDSEEFHILLDEEA</sequence>
<feature type="compositionally biased region" description="Acidic residues" evidence="2">
    <location>
        <begin position="674"/>
        <end position="686"/>
    </location>
</feature>
<feature type="region of interest" description="Disordered" evidence="2">
    <location>
        <begin position="160"/>
        <end position="212"/>
    </location>
</feature>
<name>A0ABY8MF26_9SPIO</name>
<keyword evidence="1" id="KW-0175">Coiled coil</keyword>
<feature type="compositionally biased region" description="Acidic residues" evidence="2">
    <location>
        <begin position="796"/>
        <end position="818"/>
    </location>
</feature>
<dbReference type="EMBL" id="CP123443">
    <property type="protein sequence ID" value="WGK68456.1"/>
    <property type="molecule type" value="Genomic_DNA"/>
</dbReference>
<accession>A0ABY8MF26</accession>
<evidence type="ECO:0000256" key="2">
    <source>
        <dbReference type="SAM" id="MobiDB-lite"/>
    </source>
</evidence>
<evidence type="ECO:0000313" key="4">
    <source>
        <dbReference type="Proteomes" id="UP001228690"/>
    </source>
</evidence>